<evidence type="ECO:0000256" key="10">
    <source>
        <dbReference type="SAM" id="Coils"/>
    </source>
</evidence>
<keyword evidence="7 10" id="KW-0175">Coiled coil</keyword>
<dbReference type="GO" id="GO:0005886">
    <property type="term" value="C:plasma membrane"/>
    <property type="evidence" value="ECO:0007669"/>
    <property type="project" value="UniProtKB-SubCell"/>
</dbReference>
<evidence type="ECO:0000256" key="3">
    <source>
        <dbReference type="ARBA" id="ARBA00022475"/>
    </source>
</evidence>
<dbReference type="GO" id="GO:0005789">
    <property type="term" value="C:endoplasmic reticulum membrane"/>
    <property type="evidence" value="ECO:0007669"/>
    <property type="project" value="UniProtKB-SubCell"/>
</dbReference>
<keyword evidence="6" id="KW-1133">Transmembrane helix</keyword>
<organism evidence="12 13">
    <name type="scientific">Tagetes erecta</name>
    <name type="common">African marigold</name>
    <dbReference type="NCBI Taxonomy" id="13708"/>
    <lineage>
        <taxon>Eukaryota</taxon>
        <taxon>Viridiplantae</taxon>
        <taxon>Streptophyta</taxon>
        <taxon>Embryophyta</taxon>
        <taxon>Tracheophyta</taxon>
        <taxon>Spermatophyta</taxon>
        <taxon>Magnoliopsida</taxon>
        <taxon>eudicotyledons</taxon>
        <taxon>Gunneridae</taxon>
        <taxon>Pentapetalae</taxon>
        <taxon>asterids</taxon>
        <taxon>campanulids</taxon>
        <taxon>Asterales</taxon>
        <taxon>Asteraceae</taxon>
        <taxon>Asteroideae</taxon>
        <taxon>Heliantheae alliance</taxon>
        <taxon>Tageteae</taxon>
        <taxon>Tagetes</taxon>
    </lineage>
</organism>
<keyword evidence="3" id="KW-1003">Cell membrane</keyword>
<comment type="subcellular location">
    <subcellularLocation>
        <location evidence="1">Cell membrane</location>
        <topology evidence="1">Single-pass membrane protein</topology>
    </subcellularLocation>
    <subcellularLocation>
        <location evidence="2">Endoplasmic reticulum membrane</location>
        <topology evidence="2">Single-pass membrane protein</topology>
    </subcellularLocation>
</comment>
<feature type="region of interest" description="Disordered" evidence="11">
    <location>
        <begin position="467"/>
        <end position="506"/>
    </location>
</feature>
<comment type="similarity">
    <text evidence="9">Belongs to the plant Proton pump-interactor protein family.</text>
</comment>
<name>A0AAD8KZR5_TARER</name>
<dbReference type="Proteomes" id="UP001229421">
    <property type="component" value="Unassembled WGS sequence"/>
</dbReference>
<evidence type="ECO:0000313" key="12">
    <source>
        <dbReference type="EMBL" id="KAK1431574.1"/>
    </source>
</evidence>
<proteinExistence type="inferred from homology"/>
<evidence type="ECO:0000256" key="4">
    <source>
        <dbReference type="ARBA" id="ARBA00022692"/>
    </source>
</evidence>
<evidence type="ECO:0000256" key="1">
    <source>
        <dbReference type="ARBA" id="ARBA00004162"/>
    </source>
</evidence>
<feature type="compositionally biased region" description="Basic residues" evidence="11">
    <location>
        <begin position="484"/>
        <end position="498"/>
    </location>
</feature>
<evidence type="ECO:0000313" key="13">
    <source>
        <dbReference type="Proteomes" id="UP001229421"/>
    </source>
</evidence>
<evidence type="ECO:0000256" key="6">
    <source>
        <dbReference type="ARBA" id="ARBA00022989"/>
    </source>
</evidence>
<evidence type="ECO:0000256" key="8">
    <source>
        <dbReference type="ARBA" id="ARBA00023136"/>
    </source>
</evidence>
<keyword evidence="4" id="KW-0812">Transmembrane</keyword>
<evidence type="ECO:0000256" key="9">
    <source>
        <dbReference type="ARBA" id="ARBA00038080"/>
    </source>
</evidence>
<dbReference type="EMBL" id="JAUHHV010000002">
    <property type="protein sequence ID" value="KAK1431574.1"/>
    <property type="molecule type" value="Genomic_DNA"/>
</dbReference>
<comment type="caution">
    <text evidence="12">The sequence shown here is derived from an EMBL/GenBank/DDBJ whole genome shotgun (WGS) entry which is preliminary data.</text>
</comment>
<accession>A0AAD8KZR5</accession>
<feature type="region of interest" description="Disordered" evidence="11">
    <location>
        <begin position="82"/>
        <end position="114"/>
    </location>
</feature>
<dbReference type="InterPro" id="IPR055282">
    <property type="entry name" value="PPI1-4"/>
</dbReference>
<dbReference type="AlphaFoldDB" id="A0AAD8KZR5"/>
<keyword evidence="5" id="KW-0256">Endoplasmic reticulum</keyword>
<evidence type="ECO:0000256" key="2">
    <source>
        <dbReference type="ARBA" id="ARBA00004389"/>
    </source>
</evidence>
<evidence type="ECO:0000256" key="5">
    <source>
        <dbReference type="ARBA" id="ARBA00022824"/>
    </source>
</evidence>
<dbReference type="PANTHER" id="PTHR32219:SF3">
    <property type="entry name" value="CALPONIN-LIKE DOMAIN PROTEIN"/>
    <property type="match status" value="1"/>
</dbReference>
<dbReference type="PANTHER" id="PTHR32219">
    <property type="entry name" value="RNA-BINDING PROTEIN YLMH-RELATED"/>
    <property type="match status" value="1"/>
</dbReference>
<sequence length="571" mass="64905">MVILVEIDCDDTFEIDGVSSCRSIVPFSSSNVKEVNTMEPVIRVRAANMAQTESENDDNNDLIFPATFVCLDLNIQFGSFGQYGGDTNPETDPETEPDCGANINNQENQENEKNVTGEGVEAELDDGQEDGFPINVENEEGDLPSYDSLVNVPSYDDEELNERIKNAQLQLDDKRMCIDAISAQLKIKKENIIVLNNALKAKNLKLRDAKQLVTSKSREIERTKSMINKVKNAIAVKDIDSKIYKSEVMIKSGTLCLKDENKLVGEVKELKSKRSQLALNMGSLDEFRHLLKQKDQTEKRMKNLNTEMNILTYNVSKAEAASNEIRKKYVEEVDIERKLQAQFVAAEKCQQEASEHLDSLTNLLNDKVPCDSYPAPDEIKSTSVVTDVETEETVKSVKEESDDQVKVDVTREVEQMMKNEELVEPIEIIDIEEKEQTDELMQEAIETKLKEQIQLEEKLKENAEKAQKLTEMQQAQKDAEKKEKARLKRLRKKERKRANVGDATSSSSVDVGVVAQSYEEPQQLPALTHFFSKHLKPMFTLPPMPMVEAFMKENQCRRWVNEKKSYLSPFI</sequence>
<gene>
    <name evidence="12" type="ORF">QVD17_08034</name>
</gene>
<feature type="coiled-coil region" evidence="10">
    <location>
        <begin position="287"/>
        <end position="321"/>
    </location>
</feature>
<evidence type="ECO:0000256" key="7">
    <source>
        <dbReference type="ARBA" id="ARBA00023054"/>
    </source>
</evidence>
<keyword evidence="13" id="KW-1185">Reference proteome</keyword>
<evidence type="ECO:0000256" key="11">
    <source>
        <dbReference type="SAM" id="MobiDB-lite"/>
    </source>
</evidence>
<protein>
    <submittedName>
        <fullName evidence="12">Uncharacterized protein</fullName>
    </submittedName>
</protein>
<keyword evidence="8" id="KW-0472">Membrane</keyword>
<reference evidence="12" key="1">
    <citation type="journal article" date="2023" name="bioRxiv">
        <title>Improved chromosome-level genome assembly for marigold (Tagetes erecta).</title>
        <authorList>
            <person name="Jiang F."/>
            <person name="Yuan L."/>
            <person name="Wang S."/>
            <person name="Wang H."/>
            <person name="Xu D."/>
            <person name="Wang A."/>
            <person name="Fan W."/>
        </authorList>
    </citation>
    <scope>NUCLEOTIDE SEQUENCE</scope>
    <source>
        <strain evidence="12">WSJ</strain>
        <tissue evidence="12">Leaf</tissue>
    </source>
</reference>